<name>A0A1I0X666_9BACI</name>
<dbReference type="Proteomes" id="UP000198642">
    <property type="component" value="Unassembled WGS sequence"/>
</dbReference>
<dbReference type="EMBL" id="FOJW01000004">
    <property type="protein sequence ID" value="SFA96552.1"/>
    <property type="molecule type" value="Genomic_DNA"/>
</dbReference>
<dbReference type="Pfam" id="PF07872">
    <property type="entry name" value="DUF1659"/>
    <property type="match status" value="1"/>
</dbReference>
<accession>A0A1I0X666</accession>
<evidence type="ECO:0000313" key="3">
    <source>
        <dbReference type="Proteomes" id="UP000198642"/>
    </source>
</evidence>
<reference evidence="2 3" key="1">
    <citation type="submission" date="2016-10" db="EMBL/GenBank/DDBJ databases">
        <authorList>
            <person name="de Groot N.N."/>
        </authorList>
    </citation>
    <scope>NUCLEOTIDE SEQUENCE [LARGE SCALE GENOMIC DNA]</scope>
    <source>
        <strain evidence="2 3">CGMCC 1.3702</strain>
    </source>
</reference>
<evidence type="ECO:0000259" key="1">
    <source>
        <dbReference type="Pfam" id="PF07872"/>
    </source>
</evidence>
<proteinExistence type="predicted"/>
<feature type="domain" description="DUF1659" evidence="1">
    <location>
        <begin position="21"/>
        <end position="72"/>
    </location>
</feature>
<organism evidence="2 3">
    <name type="scientific">Lentibacillus halodurans</name>
    <dbReference type="NCBI Taxonomy" id="237679"/>
    <lineage>
        <taxon>Bacteria</taxon>
        <taxon>Bacillati</taxon>
        <taxon>Bacillota</taxon>
        <taxon>Bacilli</taxon>
        <taxon>Bacillales</taxon>
        <taxon>Bacillaceae</taxon>
        <taxon>Lentibacillus</taxon>
    </lineage>
</organism>
<protein>
    <recommendedName>
        <fullName evidence="1">DUF1659 domain-containing protein</fullName>
    </recommendedName>
</protein>
<evidence type="ECO:0000313" key="2">
    <source>
        <dbReference type="EMBL" id="SFA96552.1"/>
    </source>
</evidence>
<dbReference type="RefSeq" id="WP_139223981.1">
    <property type="nucleotide sequence ID" value="NZ_FOJW01000004.1"/>
</dbReference>
<dbReference type="STRING" id="237679.SAMN04488072_104198"/>
<keyword evidence="3" id="KW-1185">Reference proteome</keyword>
<dbReference type="OrthoDB" id="48766at2"/>
<gene>
    <name evidence="2" type="ORF">SAMN04488072_104198</name>
</gene>
<dbReference type="AlphaFoldDB" id="A0A1I0X666"/>
<dbReference type="InterPro" id="IPR012454">
    <property type="entry name" value="DUF1659"/>
</dbReference>
<sequence>MADEQQVSSLFNADFERRGQYDDRGDIYESKSFNNIKPDAAADQLYVIATVIAGLQERPLHTNEPHDGSEILQV</sequence>